<reference evidence="2" key="1">
    <citation type="submission" date="2018-01" db="EMBL/GenBank/DDBJ databases">
        <title>An insight into the sialome of Amazonian anophelines.</title>
        <authorList>
            <person name="Ribeiro J.M."/>
            <person name="Scarpassa V."/>
            <person name="Calvo E."/>
        </authorList>
    </citation>
    <scope>NUCLEOTIDE SEQUENCE</scope>
    <source>
        <tissue evidence="2">Salivary glands</tissue>
    </source>
</reference>
<sequence>MHILHPICSILCVYVCVHTRVKVCEGECCCCCCCCPVVLGSTFIEEAIWDTLQSPECGGFVLVVSLFG</sequence>
<proteinExistence type="predicted"/>
<evidence type="ECO:0000256" key="1">
    <source>
        <dbReference type="SAM" id="SignalP"/>
    </source>
</evidence>
<feature type="signal peptide" evidence="1">
    <location>
        <begin position="1"/>
        <end position="26"/>
    </location>
</feature>
<keyword evidence="1" id="KW-0732">Signal</keyword>
<accession>A0A2M4CF18</accession>
<feature type="chain" id="PRO_5014947720" evidence="1">
    <location>
        <begin position="27"/>
        <end position="68"/>
    </location>
</feature>
<name>A0A2M4CF18_9DIPT</name>
<dbReference type="AlphaFoldDB" id="A0A2M4CF18"/>
<protein>
    <submittedName>
        <fullName evidence="2">Putative secreted protein</fullName>
    </submittedName>
</protein>
<organism evidence="2">
    <name type="scientific">Anopheles marajoara</name>
    <dbReference type="NCBI Taxonomy" id="58244"/>
    <lineage>
        <taxon>Eukaryota</taxon>
        <taxon>Metazoa</taxon>
        <taxon>Ecdysozoa</taxon>
        <taxon>Arthropoda</taxon>
        <taxon>Hexapoda</taxon>
        <taxon>Insecta</taxon>
        <taxon>Pterygota</taxon>
        <taxon>Neoptera</taxon>
        <taxon>Endopterygota</taxon>
        <taxon>Diptera</taxon>
        <taxon>Nematocera</taxon>
        <taxon>Culicoidea</taxon>
        <taxon>Culicidae</taxon>
        <taxon>Anophelinae</taxon>
        <taxon>Anopheles</taxon>
    </lineage>
</organism>
<dbReference type="EMBL" id="GGFJ01014789">
    <property type="protein sequence ID" value="MBW63930.1"/>
    <property type="molecule type" value="Transcribed_RNA"/>
</dbReference>
<evidence type="ECO:0000313" key="2">
    <source>
        <dbReference type="EMBL" id="MBW63930.1"/>
    </source>
</evidence>